<keyword evidence="2" id="KW-0378">Hydrolase</keyword>
<name>A0A370SZ21_PSEJE</name>
<evidence type="ECO:0000313" key="2">
    <source>
        <dbReference type="EMBL" id="RDL24995.1"/>
    </source>
</evidence>
<reference evidence="2 3" key="1">
    <citation type="submission" date="2018-07" db="EMBL/GenBank/DDBJ databases">
        <title>Genome sequencing of rice bacterial endophytes.</title>
        <authorList>
            <person name="Venturi V."/>
        </authorList>
    </citation>
    <scope>NUCLEOTIDE SEQUENCE [LARGE SCALE GENOMIC DNA]</scope>
    <source>
        <strain evidence="2 3">E2333</strain>
    </source>
</reference>
<dbReference type="GO" id="GO:0016787">
    <property type="term" value="F:hydrolase activity"/>
    <property type="evidence" value="ECO:0007669"/>
    <property type="project" value="UniProtKB-KW"/>
</dbReference>
<feature type="signal peptide" evidence="1">
    <location>
        <begin position="1"/>
        <end position="25"/>
    </location>
</feature>
<dbReference type="EMBL" id="QRAV01000001">
    <property type="protein sequence ID" value="RDL24995.1"/>
    <property type="molecule type" value="Genomic_DNA"/>
</dbReference>
<dbReference type="AlphaFoldDB" id="A0A370SZ21"/>
<dbReference type="Proteomes" id="UP000255365">
    <property type="component" value="Unassembled WGS sequence"/>
</dbReference>
<sequence>MSTIACWPRQLLLMLGLCLSPSTLAATLLANALWQVQIDPATLAVQVTPADRASVQASTGVEAHKVSQLVRSGNRLDWQWDDGAWTLSAELDQRDLSFSISARKPGDFEFLRQPGSAMGKGLIWPLAEGHYVPRGDQVWQKFLLGEGAFNTTQDLGLPLWGVVHEGFSLNWLLSNPYNNHLLFSADGQTLALSARHQFTSLQPSTPLTFSLFLGDAEPLAGAKRYRQWLIDNGQYETLSSKLEKNPQASKLLGASHVYLWGNDLLGAKDVRNWPALLGKLRSQTPLASALRGAMDHEALQMLAGETVLNRYQKTVLLRSLNRALNTLARKTWQARAVPDMQALVSGYGALRGQLAGEFAGALTADPKRWGSTLSLDTLERLHSAGLTRLWLGLGEGWEGGLWHPEVVRAAVKAGYLIAPYDSYQTALSRDENPDWITAHLGDMANTECAIVLENRTLKTGFQQSGHYTDPRCVRPLLEKRVTAISAAAGFNSWFLDAYATGMVLDSYRPGATMTQAQNAESNVEASRWINQVLQLPTGSEDGNATTARGVLFAHGMQTPVIGWGDVDMSKNPASAYFVGKWYPPEQPAVFFKPVPIKEPYRRIHFDPASRLPLYQAVFHGSVITTHHWLYDSLKLSNVRAANELTQLLYNVPPLYHLSAATLAQRLPLMARQDVFFRPLHERLAKQEMTGFEWLSDDRRVQQTTFADGTRLLANFDQAARDVRGKTLPGESLTVLLPDGTVSHYRVQNAP</sequence>
<dbReference type="RefSeq" id="WP_115146061.1">
    <property type="nucleotide sequence ID" value="NZ_QRAV01000001.1"/>
</dbReference>
<evidence type="ECO:0000256" key="1">
    <source>
        <dbReference type="SAM" id="SignalP"/>
    </source>
</evidence>
<accession>A0A370SZ21</accession>
<gene>
    <name evidence="2" type="ORF">DEU51_101475</name>
</gene>
<proteinExistence type="predicted"/>
<protein>
    <submittedName>
        <fullName evidence="2">Glycosyl hydrolase family 101</fullName>
    </submittedName>
</protein>
<organism evidence="2 3">
    <name type="scientific">Pseudomonas jessenii</name>
    <dbReference type="NCBI Taxonomy" id="77298"/>
    <lineage>
        <taxon>Bacteria</taxon>
        <taxon>Pseudomonadati</taxon>
        <taxon>Pseudomonadota</taxon>
        <taxon>Gammaproteobacteria</taxon>
        <taxon>Pseudomonadales</taxon>
        <taxon>Pseudomonadaceae</taxon>
        <taxon>Pseudomonas</taxon>
    </lineage>
</organism>
<feature type="chain" id="PRO_5016630049" evidence="1">
    <location>
        <begin position="26"/>
        <end position="750"/>
    </location>
</feature>
<dbReference type="InterPro" id="IPR021459">
    <property type="entry name" value="GH101-related"/>
</dbReference>
<comment type="caution">
    <text evidence="2">The sequence shown here is derived from an EMBL/GenBank/DDBJ whole genome shotgun (WGS) entry which is preliminary data.</text>
</comment>
<keyword evidence="1" id="KW-0732">Signal</keyword>
<dbReference type="Pfam" id="PF11308">
    <property type="entry name" value="Glyco_hydro_129"/>
    <property type="match status" value="1"/>
</dbReference>
<evidence type="ECO:0000313" key="3">
    <source>
        <dbReference type="Proteomes" id="UP000255365"/>
    </source>
</evidence>